<keyword evidence="3 7" id="KW-0812">Transmembrane</keyword>
<dbReference type="Gene3D" id="1.20.1250.20">
    <property type="entry name" value="MFS general substrate transporter like domains"/>
    <property type="match status" value="1"/>
</dbReference>
<evidence type="ECO:0000256" key="2">
    <source>
        <dbReference type="ARBA" id="ARBA00022448"/>
    </source>
</evidence>
<feature type="transmembrane region" description="Helical" evidence="7">
    <location>
        <begin position="249"/>
        <end position="271"/>
    </location>
</feature>
<evidence type="ECO:0000259" key="8">
    <source>
        <dbReference type="PROSITE" id="PS50850"/>
    </source>
</evidence>
<gene>
    <name evidence="9" type="ORF">POM88_023032</name>
</gene>
<proteinExistence type="inferred from homology"/>
<dbReference type="PANTHER" id="PTHR23504:SF95">
    <property type="entry name" value="MAJOR FACILITATOR SUPERFAMILY PROTEIN"/>
    <property type="match status" value="1"/>
</dbReference>
<evidence type="ECO:0000256" key="6">
    <source>
        <dbReference type="ARBA" id="ARBA00044504"/>
    </source>
</evidence>
<comment type="caution">
    <text evidence="9">The sequence shown here is derived from an EMBL/GenBank/DDBJ whole genome shotgun (WGS) entry which is preliminary data.</text>
</comment>
<feature type="transmembrane region" description="Helical" evidence="7">
    <location>
        <begin position="314"/>
        <end position="331"/>
    </location>
</feature>
<comment type="subcellular location">
    <subcellularLocation>
        <location evidence="1">Membrane</location>
        <topology evidence="1">Multi-pass membrane protein</topology>
    </subcellularLocation>
</comment>
<dbReference type="GO" id="GO:0016020">
    <property type="term" value="C:membrane"/>
    <property type="evidence" value="ECO:0007669"/>
    <property type="project" value="UniProtKB-SubCell"/>
</dbReference>
<dbReference type="GO" id="GO:0022857">
    <property type="term" value="F:transmembrane transporter activity"/>
    <property type="evidence" value="ECO:0007669"/>
    <property type="project" value="InterPro"/>
</dbReference>
<dbReference type="EMBL" id="JAUIZM010000005">
    <property type="protein sequence ID" value="KAK1385297.1"/>
    <property type="molecule type" value="Genomic_DNA"/>
</dbReference>
<dbReference type="PANTHER" id="PTHR23504">
    <property type="entry name" value="MAJOR FACILITATOR SUPERFAMILY DOMAIN-CONTAINING PROTEIN 10"/>
    <property type="match status" value="1"/>
</dbReference>
<keyword evidence="2" id="KW-0813">Transport</keyword>
<name>A0AAD8IG72_9APIA</name>
<protein>
    <submittedName>
        <fullName evidence="9">Hippocampus abundant transcript-like protein 1</fullName>
    </submittedName>
</protein>
<evidence type="ECO:0000256" key="3">
    <source>
        <dbReference type="ARBA" id="ARBA00022692"/>
    </source>
</evidence>
<dbReference type="InterPro" id="IPR011701">
    <property type="entry name" value="MFS"/>
</dbReference>
<feature type="transmembrane region" description="Helical" evidence="7">
    <location>
        <begin position="85"/>
        <end position="103"/>
    </location>
</feature>
<dbReference type="SUPFAM" id="SSF103473">
    <property type="entry name" value="MFS general substrate transporter"/>
    <property type="match status" value="1"/>
</dbReference>
<sequence>MGENDDDKLGRIRHLFVTVFLSNLGTIIVTPAITDITMSALCPAQHHCSLAIYLSAFQQSIIGVGSVIMMPLIGNLSDVYGRKAMLTLPMTVSIIPLVILAYSREGNYFYAYFVFRTLSAMVADGSVQCLALAYVADNISEGKRCAAIGVLSGVGSSAYLGGTLVARFLSAAQASQASAFISILATVYMRIFLKESSRQNDALTHPILKTAVENCQCDGESSSKIKEFKKIPAPADFVFLLKSSPTFSLAATVAFFQSFGDGGLASSLLYILKARFHFSKDQFADLFLIGHLSSVISQLLIMPLLVPRIGEEKLLSLAMLVGFLNLLFYSIAWSVWIPYAIAGLSMFVMFASPCLRSMVSKQVGHSEQGMAQGCISGISSVANIISPVVFSPLTALFLSDRAPFDFPGFSLLCIGLTYLIAFIPSTMITTASPISSSEANNDCLEA</sequence>
<evidence type="ECO:0000256" key="4">
    <source>
        <dbReference type="ARBA" id="ARBA00022989"/>
    </source>
</evidence>
<dbReference type="CDD" id="cd17330">
    <property type="entry name" value="MFS_SLC46_TetA_like"/>
    <property type="match status" value="1"/>
</dbReference>
<feature type="transmembrane region" description="Helical" evidence="7">
    <location>
        <begin position="375"/>
        <end position="398"/>
    </location>
</feature>
<keyword evidence="4 7" id="KW-1133">Transmembrane helix</keyword>
<feature type="transmembrane region" description="Helical" evidence="7">
    <location>
        <begin position="109"/>
        <end position="135"/>
    </location>
</feature>
<feature type="domain" description="Major facilitator superfamily (MFS) profile" evidence="8">
    <location>
        <begin position="11"/>
        <end position="433"/>
    </location>
</feature>
<dbReference type="AlphaFoldDB" id="A0AAD8IG72"/>
<feature type="transmembrane region" description="Helical" evidence="7">
    <location>
        <begin position="50"/>
        <end position="73"/>
    </location>
</feature>
<comment type="similarity">
    <text evidence="6">Belongs to the major facilitator superfamily. Phosphate:H(+) symporter (TC 2.A.1.9) family.</text>
</comment>
<organism evidence="9 10">
    <name type="scientific">Heracleum sosnowskyi</name>
    <dbReference type="NCBI Taxonomy" id="360622"/>
    <lineage>
        <taxon>Eukaryota</taxon>
        <taxon>Viridiplantae</taxon>
        <taxon>Streptophyta</taxon>
        <taxon>Embryophyta</taxon>
        <taxon>Tracheophyta</taxon>
        <taxon>Spermatophyta</taxon>
        <taxon>Magnoliopsida</taxon>
        <taxon>eudicotyledons</taxon>
        <taxon>Gunneridae</taxon>
        <taxon>Pentapetalae</taxon>
        <taxon>asterids</taxon>
        <taxon>campanulids</taxon>
        <taxon>Apiales</taxon>
        <taxon>Apiaceae</taxon>
        <taxon>Apioideae</taxon>
        <taxon>apioid superclade</taxon>
        <taxon>Tordylieae</taxon>
        <taxon>Tordyliinae</taxon>
        <taxon>Heracleum</taxon>
    </lineage>
</organism>
<feature type="transmembrane region" description="Helical" evidence="7">
    <location>
        <begin position="147"/>
        <end position="169"/>
    </location>
</feature>
<dbReference type="PROSITE" id="PS50850">
    <property type="entry name" value="MFS"/>
    <property type="match status" value="1"/>
</dbReference>
<evidence type="ECO:0000256" key="5">
    <source>
        <dbReference type="ARBA" id="ARBA00023136"/>
    </source>
</evidence>
<evidence type="ECO:0000313" key="10">
    <source>
        <dbReference type="Proteomes" id="UP001237642"/>
    </source>
</evidence>
<dbReference type="Pfam" id="PF07690">
    <property type="entry name" value="MFS_1"/>
    <property type="match status" value="1"/>
</dbReference>
<evidence type="ECO:0000313" key="9">
    <source>
        <dbReference type="EMBL" id="KAK1385297.1"/>
    </source>
</evidence>
<evidence type="ECO:0000256" key="1">
    <source>
        <dbReference type="ARBA" id="ARBA00004141"/>
    </source>
</evidence>
<dbReference type="Proteomes" id="UP001237642">
    <property type="component" value="Unassembled WGS sequence"/>
</dbReference>
<keyword evidence="10" id="KW-1185">Reference proteome</keyword>
<reference evidence="9" key="1">
    <citation type="submission" date="2023-02" db="EMBL/GenBank/DDBJ databases">
        <title>Genome of toxic invasive species Heracleum sosnowskyi carries increased number of genes despite the absence of recent whole-genome duplications.</title>
        <authorList>
            <person name="Schelkunov M."/>
            <person name="Shtratnikova V."/>
            <person name="Makarenko M."/>
            <person name="Klepikova A."/>
            <person name="Omelchenko D."/>
            <person name="Novikova G."/>
            <person name="Obukhova E."/>
            <person name="Bogdanov V."/>
            <person name="Penin A."/>
            <person name="Logacheva M."/>
        </authorList>
    </citation>
    <scope>NUCLEOTIDE SEQUENCE</scope>
    <source>
        <strain evidence="9">Hsosn_3</strain>
        <tissue evidence="9">Leaf</tissue>
    </source>
</reference>
<evidence type="ECO:0000256" key="7">
    <source>
        <dbReference type="SAM" id="Phobius"/>
    </source>
</evidence>
<feature type="transmembrane region" description="Helical" evidence="7">
    <location>
        <begin position="175"/>
        <end position="193"/>
    </location>
</feature>
<feature type="transmembrane region" description="Helical" evidence="7">
    <location>
        <begin position="12"/>
        <end position="30"/>
    </location>
</feature>
<feature type="transmembrane region" description="Helical" evidence="7">
    <location>
        <begin position="404"/>
        <end position="423"/>
    </location>
</feature>
<reference evidence="9" key="2">
    <citation type="submission" date="2023-05" db="EMBL/GenBank/DDBJ databases">
        <authorList>
            <person name="Schelkunov M.I."/>
        </authorList>
    </citation>
    <scope>NUCLEOTIDE SEQUENCE</scope>
    <source>
        <strain evidence="9">Hsosn_3</strain>
        <tissue evidence="9">Leaf</tissue>
    </source>
</reference>
<keyword evidence="5 7" id="KW-0472">Membrane</keyword>
<feature type="transmembrane region" description="Helical" evidence="7">
    <location>
        <begin position="283"/>
        <end position="302"/>
    </location>
</feature>
<dbReference type="InterPro" id="IPR020846">
    <property type="entry name" value="MFS_dom"/>
</dbReference>
<dbReference type="InterPro" id="IPR036259">
    <property type="entry name" value="MFS_trans_sf"/>
</dbReference>
<accession>A0AAD8IG72</accession>